<feature type="transmembrane region" description="Helical" evidence="1">
    <location>
        <begin position="37"/>
        <end position="58"/>
    </location>
</feature>
<dbReference type="eggNOG" id="ENOG5033075">
    <property type="taxonomic scope" value="Bacteria"/>
</dbReference>
<keyword evidence="1" id="KW-0812">Transmembrane</keyword>
<evidence type="ECO:0000313" key="3">
    <source>
        <dbReference type="Proteomes" id="UP000011135"/>
    </source>
</evidence>
<dbReference type="OrthoDB" id="1467737at2"/>
<proteinExistence type="predicted"/>
<evidence type="ECO:0000313" key="2">
    <source>
        <dbReference type="EMBL" id="ELR70952.1"/>
    </source>
</evidence>
<dbReference type="STRING" id="1237149.C900_03235"/>
<sequence length="151" mass="16854">MSEEIIKVITIILLTMLKFIAGPTLGYAGGFSLPGTIAITTTGMMSSVLLFTFLGKLLRERVLVRFFRNRKRFTKRNRRFVAIWRRYGLLGVAFLTPVILTPIGGTIVLTSFGSSKREIVISMLLSAVFWSTVISTIIYTLGPKVLPDFMS</sequence>
<name>L8JUI7_9BACT</name>
<keyword evidence="3" id="KW-1185">Reference proteome</keyword>
<evidence type="ECO:0000256" key="1">
    <source>
        <dbReference type="SAM" id="Phobius"/>
    </source>
</evidence>
<feature type="transmembrane region" description="Helical" evidence="1">
    <location>
        <begin position="5"/>
        <end position="25"/>
    </location>
</feature>
<dbReference type="Proteomes" id="UP000011135">
    <property type="component" value="Unassembled WGS sequence"/>
</dbReference>
<accession>L8JUI7</accession>
<protein>
    <recommendedName>
        <fullName evidence="4">Small multi-drug export protein</fullName>
    </recommendedName>
</protein>
<keyword evidence="1" id="KW-1133">Transmembrane helix</keyword>
<evidence type="ECO:0008006" key="4">
    <source>
        <dbReference type="Google" id="ProtNLM"/>
    </source>
</evidence>
<gene>
    <name evidence="2" type="ORF">C900_03235</name>
</gene>
<feature type="transmembrane region" description="Helical" evidence="1">
    <location>
        <begin position="87"/>
        <end position="113"/>
    </location>
</feature>
<dbReference type="AlphaFoldDB" id="L8JUI7"/>
<dbReference type="EMBL" id="AMZN01000047">
    <property type="protein sequence ID" value="ELR70952.1"/>
    <property type="molecule type" value="Genomic_DNA"/>
</dbReference>
<organism evidence="2 3">
    <name type="scientific">Fulvivirga imtechensis AK7</name>
    <dbReference type="NCBI Taxonomy" id="1237149"/>
    <lineage>
        <taxon>Bacteria</taxon>
        <taxon>Pseudomonadati</taxon>
        <taxon>Bacteroidota</taxon>
        <taxon>Cytophagia</taxon>
        <taxon>Cytophagales</taxon>
        <taxon>Fulvivirgaceae</taxon>
        <taxon>Fulvivirga</taxon>
    </lineage>
</organism>
<reference evidence="2 3" key="1">
    <citation type="submission" date="2012-12" db="EMBL/GenBank/DDBJ databases">
        <title>Genome assembly of Fulvivirga imtechensis AK7.</title>
        <authorList>
            <person name="Nupur N."/>
            <person name="Khatri I."/>
            <person name="Kumar R."/>
            <person name="Subramanian S."/>
            <person name="Pinnaka A."/>
        </authorList>
    </citation>
    <scope>NUCLEOTIDE SEQUENCE [LARGE SCALE GENOMIC DNA]</scope>
    <source>
        <strain evidence="2 3">AK7</strain>
    </source>
</reference>
<comment type="caution">
    <text evidence="2">The sequence shown here is derived from an EMBL/GenBank/DDBJ whole genome shotgun (WGS) entry which is preliminary data.</text>
</comment>
<feature type="transmembrane region" description="Helical" evidence="1">
    <location>
        <begin position="119"/>
        <end position="141"/>
    </location>
</feature>
<keyword evidence="1" id="KW-0472">Membrane</keyword>